<dbReference type="SUPFAM" id="SSF55797">
    <property type="entry name" value="PR-1-like"/>
    <property type="match status" value="1"/>
</dbReference>
<gene>
    <name evidence="1" type="primary">Acey_s0133.g1788</name>
    <name evidence="1" type="ORF">Y032_0133g1788</name>
</gene>
<dbReference type="EMBL" id="JARK01001469">
    <property type="protein sequence ID" value="EYB98237.1"/>
    <property type="molecule type" value="Genomic_DNA"/>
</dbReference>
<accession>A0A016T6D9</accession>
<protein>
    <submittedName>
        <fullName evidence="1">Uncharacterized protein</fullName>
    </submittedName>
</protein>
<sequence>MAHDKATQIGCAAKTCRKQGVTLIDCRYSTNYCHSCLAFKNWTVYEKDHQILLTINTRKIAWFAQKWNYSMLIEGKFSYLTYGARELDPLMCGFPAECGLFFGRNSGKF</sequence>
<proteinExistence type="predicted"/>
<dbReference type="InterPro" id="IPR035940">
    <property type="entry name" value="CAP_sf"/>
</dbReference>
<organism evidence="1 2">
    <name type="scientific">Ancylostoma ceylanicum</name>
    <dbReference type="NCBI Taxonomy" id="53326"/>
    <lineage>
        <taxon>Eukaryota</taxon>
        <taxon>Metazoa</taxon>
        <taxon>Ecdysozoa</taxon>
        <taxon>Nematoda</taxon>
        <taxon>Chromadorea</taxon>
        <taxon>Rhabditida</taxon>
        <taxon>Rhabditina</taxon>
        <taxon>Rhabditomorpha</taxon>
        <taxon>Strongyloidea</taxon>
        <taxon>Ancylostomatidae</taxon>
        <taxon>Ancylostomatinae</taxon>
        <taxon>Ancylostoma</taxon>
    </lineage>
</organism>
<keyword evidence="2" id="KW-1185">Reference proteome</keyword>
<dbReference type="Proteomes" id="UP000024635">
    <property type="component" value="Unassembled WGS sequence"/>
</dbReference>
<evidence type="ECO:0000313" key="1">
    <source>
        <dbReference type="EMBL" id="EYB98237.1"/>
    </source>
</evidence>
<dbReference type="AlphaFoldDB" id="A0A016T6D9"/>
<comment type="caution">
    <text evidence="1">The sequence shown here is derived from an EMBL/GenBank/DDBJ whole genome shotgun (WGS) entry which is preliminary data.</text>
</comment>
<evidence type="ECO:0000313" key="2">
    <source>
        <dbReference type="Proteomes" id="UP000024635"/>
    </source>
</evidence>
<reference evidence="2" key="1">
    <citation type="journal article" date="2015" name="Nat. Genet.">
        <title>The genome and transcriptome of the zoonotic hookworm Ancylostoma ceylanicum identify infection-specific gene families.</title>
        <authorList>
            <person name="Schwarz E.M."/>
            <person name="Hu Y."/>
            <person name="Antoshechkin I."/>
            <person name="Miller M.M."/>
            <person name="Sternberg P.W."/>
            <person name="Aroian R.V."/>
        </authorList>
    </citation>
    <scope>NUCLEOTIDE SEQUENCE</scope>
    <source>
        <strain evidence="2">HY135</strain>
    </source>
</reference>
<name>A0A016T6D9_9BILA</name>